<evidence type="ECO:0000256" key="8">
    <source>
        <dbReference type="SAM" id="MobiDB-lite"/>
    </source>
</evidence>
<dbReference type="Gene3D" id="1.10.720.30">
    <property type="entry name" value="SAP domain"/>
    <property type="match status" value="1"/>
</dbReference>
<dbReference type="SMART" id="SM00513">
    <property type="entry name" value="SAP"/>
    <property type="match status" value="1"/>
</dbReference>
<evidence type="ECO:0000313" key="10">
    <source>
        <dbReference type="Ensembl" id="ENSHBUP00000029370.1"/>
    </source>
</evidence>
<organism evidence="10 11">
    <name type="scientific">Haplochromis burtoni</name>
    <name type="common">Burton's mouthbrooder</name>
    <name type="synonym">Chromis burtoni</name>
    <dbReference type="NCBI Taxonomy" id="8153"/>
    <lineage>
        <taxon>Eukaryota</taxon>
        <taxon>Metazoa</taxon>
        <taxon>Chordata</taxon>
        <taxon>Craniata</taxon>
        <taxon>Vertebrata</taxon>
        <taxon>Euteleostomi</taxon>
        <taxon>Actinopterygii</taxon>
        <taxon>Neopterygii</taxon>
        <taxon>Teleostei</taxon>
        <taxon>Neoteleostei</taxon>
        <taxon>Acanthomorphata</taxon>
        <taxon>Ovalentaria</taxon>
        <taxon>Cichlomorphae</taxon>
        <taxon>Cichliformes</taxon>
        <taxon>Cichlidae</taxon>
        <taxon>African cichlids</taxon>
        <taxon>Pseudocrenilabrinae</taxon>
        <taxon>Haplochromini</taxon>
        <taxon>Haplochromis</taxon>
    </lineage>
</organism>
<dbReference type="Pfam" id="PF02755">
    <property type="entry name" value="RPEL"/>
    <property type="match status" value="3"/>
</dbReference>
<feature type="repeat" description="RPEL" evidence="7">
    <location>
        <begin position="87"/>
        <end position="112"/>
    </location>
</feature>
<dbReference type="GO" id="GO:0003713">
    <property type="term" value="F:transcription coactivator activity"/>
    <property type="evidence" value="ECO:0007669"/>
    <property type="project" value="UniProtKB-ARBA"/>
</dbReference>
<evidence type="ECO:0000256" key="5">
    <source>
        <dbReference type="ARBA" id="ARBA00023163"/>
    </source>
</evidence>
<evidence type="ECO:0000256" key="4">
    <source>
        <dbReference type="ARBA" id="ARBA00023054"/>
    </source>
</evidence>
<feature type="compositionally biased region" description="Low complexity" evidence="8">
    <location>
        <begin position="327"/>
        <end position="348"/>
    </location>
</feature>
<comment type="subcellular location">
    <subcellularLocation>
        <location evidence="1">Nucleus</location>
    </subcellularLocation>
</comment>
<dbReference type="RefSeq" id="XP_005945504.1">
    <property type="nucleotide sequence ID" value="XM_005945442.3"/>
</dbReference>
<dbReference type="Ensembl" id="ENSHBUT00000019375.1">
    <property type="protein sequence ID" value="ENSHBUP00000029370.1"/>
    <property type="gene ID" value="ENSHBUG00000013729.1"/>
</dbReference>
<dbReference type="Gene3D" id="6.10.140.2040">
    <property type="match status" value="1"/>
</dbReference>
<feature type="compositionally biased region" description="Polar residues" evidence="8">
    <location>
        <begin position="222"/>
        <end position="241"/>
    </location>
</feature>
<feature type="compositionally biased region" description="Polar residues" evidence="8">
    <location>
        <begin position="420"/>
        <end position="435"/>
    </location>
</feature>
<feature type="compositionally biased region" description="Polar residues" evidence="8">
    <location>
        <begin position="960"/>
        <end position="969"/>
    </location>
</feature>
<keyword evidence="11" id="KW-1185">Reference proteome</keyword>
<evidence type="ECO:0000256" key="1">
    <source>
        <dbReference type="ARBA" id="ARBA00004123"/>
    </source>
</evidence>
<dbReference type="SMART" id="SM00707">
    <property type="entry name" value="RPEL"/>
    <property type="match status" value="3"/>
</dbReference>
<dbReference type="InterPro" id="IPR043451">
    <property type="entry name" value="Myocardin-like"/>
</dbReference>
<proteinExistence type="predicted"/>
<dbReference type="AlphaFoldDB" id="A0A3Q2WU42"/>
<dbReference type="GO" id="GO:0051145">
    <property type="term" value="P:smooth muscle cell differentiation"/>
    <property type="evidence" value="ECO:0007669"/>
    <property type="project" value="TreeGrafter"/>
</dbReference>
<keyword evidence="2" id="KW-0677">Repeat</keyword>
<dbReference type="GO" id="GO:0005634">
    <property type="term" value="C:nucleus"/>
    <property type="evidence" value="ECO:0007669"/>
    <property type="project" value="UniProtKB-SubCell"/>
</dbReference>
<keyword evidence="6" id="KW-0539">Nucleus</keyword>
<evidence type="ECO:0000256" key="2">
    <source>
        <dbReference type="ARBA" id="ARBA00022737"/>
    </source>
</evidence>
<dbReference type="PROSITE" id="PS51073">
    <property type="entry name" value="RPEL"/>
    <property type="match status" value="3"/>
</dbReference>
<dbReference type="InterPro" id="IPR003034">
    <property type="entry name" value="SAP_dom"/>
</dbReference>
<dbReference type="PANTHER" id="PTHR22793:SF6">
    <property type="entry name" value="MYOCARDIN-RELATED TRANSCRIPTION FACTOR A"/>
    <property type="match status" value="1"/>
</dbReference>
<reference evidence="10" key="2">
    <citation type="submission" date="2025-09" db="UniProtKB">
        <authorList>
            <consortium name="Ensembl"/>
        </authorList>
    </citation>
    <scope>IDENTIFICATION</scope>
</reference>
<feature type="repeat" description="RPEL" evidence="7">
    <location>
        <begin position="125"/>
        <end position="150"/>
    </location>
</feature>
<dbReference type="Gene3D" id="6.10.150.10">
    <property type="match status" value="1"/>
</dbReference>
<feature type="region of interest" description="Disordered" evidence="8">
    <location>
        <begin position="163"/>
        <end position="294"/>
    </location>
</feature>
<feature type="domain" description="SAP" evidence="9">
    <location>
        <begin position="385"/>
        <end position="419"/>
    </location>
</feature>
<feature type="region of interest" description="Disordered" evidence="8">
    <location>
        <begin position="420"/>
        <end position="446"/>
    </location>
</feature>
<reference evidence="10" key="1">
    <citation type="submission" date="2025-08" db="UniProtKB">
        <authorList>
            <consortium name="Ensembl"/>
        </authorList>
    </citation>
    <scope>IDENTIFICATION</scope>
</reference>
<dbReference type="GO" id="GO:0045944">
    <property type="term" value="P:positive regulation of transcription by RNA polymerase II"/>
    <property type="evidence" value="ECO:0007669"/>
    <property type="project" value="TreeGrafter"/>
</dbReference>
<dbReference type="FunFam" id="1.10.720.30:FF:000002">
    <property type="entry name" value="Myocardin related transcription factor A"/>
    <property type="match status" value="1"/>
</dbReference>
<dbReference type="SUPFAM" id="SSF68906">
    <property type="entry name" value="SAP domain"/>
    <property type="match status" value="1"/>
</dbReference>
<keyword evidence="3" id="KW-0805">Transcription regulation</keyword>
<dbReference type="STRING" id="8153.ENSHBUP00000029370"/>
<keyword evidence="4" id="KW-0175">Coiled coil</keyword>
<evidence type="ECO:0000256" key="6">
    <source>
        <dbReference type="ARBA" id="ARBA00023242"/>
    </source>
</evidence>
<feature type="region of interest" description="Disordered" evidence="8">
    <location>
        <begin position="1015"/>
        <end position="1037"/>
    </location>
</feature>
<accession>A0A3Q2WU42</accession>
<feature type="repeat" description="RPEL" evidence="7">
    <location>
        <begin position="43"/>
        <end position="68"/>
    </location>
</feature>
<feature type="compositionally biased region" description="Polar residues" evidence="8">
    <location>
        <begin position="984"/>
        <end position="993"/>
    </location>
</feature>
<dbReference type="Pfam" id="PF02037">
    <property type="entry name" value="SAP"/>
    <property type="match status" value="1"/>
</dbReference>
<feature type="compositionally biased region" description="Basic residues" evidence="8">
    <location>
        <begin position="259"/>
        <end position="275"/>
    </location>
</feature>
<evidence type="ECO:0000256" key="7">
    <source>
        <dbReference type="PROSITE-ProRule" id="PRU00401"/>
    </source>
</evidence>
<evidence type="ECO:0000256" key="3">
    <source>
        <dbReference type="ARBA" id="ARBA00023015"/>
    </source>
</evidence>
<name>A0A3Q2WU42_HAPBU</name>
<feature type="compositionally biased region" description="Polar residues" evidence="8">
    <location>
        <begin position="177"/>
        <end position="188"/>
    </location>
</feature>
<dbReference type="PROSITE" id="PS50800">
    <property type="entry name" value="SAP"/>
    <property type="match status" value="1"/>
</dbReference>
<evidence type="ECO:0000313" key="11">
    <source>
        <dbReference type="Proteomes" id="UP000264840"/>
    </source>
</evidence>
<protein>
    <submittedName>
        <fullName evidence="10">MKL/myocardin-like protein 1</fullName>
    </submittedName>
</protein>
<feature type="region of interest" description="Disordered" evidence="8">
    <location>
        <begin position="887"/>
        <end position="908"/>
    </location>
</feature>
<dbReference type="GeneTree" id="ENSGT00950000182979"/>
<dbReference type="Proteomes" id="UP000264840">
    <property type="component" value="Unplaced"/>
</dbReference>
<feature type="region of interest" description="Disordered" evidence="8">
    <location>
        <begin position="327"/>
        <end position="358"/>
    </location>
</feature>
<feature type="region of interest" description="Disordered" evidence="8">
    <location>
        <begin position="936"/>
        <end position="1002"/>
    </location>
</feature>
<sequence>MLEHPPCVRIDPAPFRPQPIRCNMDKPDMRFELERQACQSLRQVLQLKLQQRRSREELVSQGIMPPLKTSAAFHEQRRSLERARTEDYLKRKIRSRPEKSELIRMHILEEPFLPVKQLKKACLAVDLNDKIAQRPGPMELIHKNILPVHSSIKQAFIETQFQRASGENSSFDEDTNDSLSPEQSTSVSEEGCSLGLGPLPTPKETLTGHGIPSPTQVPPTAPSGSPISLKLTNETGASSLLRTGANKPQPKPNCDRSGLRHKKTKDKPKIKKLKYHQYIPPDQKGDKEPPPHLDSSYAKILQQQQLFLQLQILSQQQQRYHTILPAPTKSQTAQQPSSSSKSMHTSSSPPRPAGAPLNFSKHFVHTCLSSVPLGGTKPVSLPPNLDEMKVAELKSELKLRNLPVSGTKNDLIERLRTYQELSRGSDTTSSPTAGCTTGPGAEGAGKSSKSAAFIITMGSSGSLNAAKPQQFMTCNGSLASSAVSFIPSPTAMSPEDTSFNSDLLGELMSSPLNQLSLQPSSVAQLSTNIKEEPRCSTPAPCQYSLKSASLQRRSSVSSGVPATTSTVPVPSVDKDRLLQEKDKQIEVLTRMLWQKQRLVEVLKMQLENGDRGKAPEPISPLGVKEEPLDEPDVAFSMDFDQFPSQKSPISQEMDITKVIVKQEVIEEEEVKPEKNFQFPITHGLPQSSTQTQEEQLAQQHTIQKVLLQQQQHIIQNQTLENQHDLQKLCQQRKKKSQNQQKQLLLQSQQQHQQSKHVQQMQLKQQLLLKQQKSHMLPQQMKTKQQTKQLQQIQIQTKIQLKQQQVPKQQVKQQQQPSKVPQAYLKQQSGSSASFSMDHLKIDSTPTLVTDTNGNHFLIALTNHLTGNKIKDPAEGKATNHITLQRLQSTPAKRPGHNPVKLTRADSKAQQSMQVKFVKKHTKNGVLQVSVEKPHQGTAQCLSAPPSLQPFFRDQEPAPSGKNTPSSPSQGEVCPNLEDLFSPVSPASVQTAASSPDGKDTDHEDDFIDIILQRGETSCKPPPDLSLNRLNQDSSACSLPPSPLQMLLPPSPPIPPCCGTPHPDPSLQPELQTVADTTGQKQHLSHAESGRLEDFLESTTGRPLLGVEPGGLLSLIDDLHNQMLCTSSILNHPLSPMDTSDTASWEQGLDSMDWLNLTTERDREEESPSLALQTPPSVFSTDFLDSSDLHIHSEFSL</sequence>
<evidence type="ECO:0000259" key="9">
    <source>
        <dbReference type="PROSITE" id="PS50800"/>
    </source>
</evidence>
<dbReference type="GeneID" id="102294527"/>
<dbReference type="PANTHER" id="PTHR22793">
    <property type="entry name" value="MYOCARDIN-RELATED TRANSCRIPTION FACTOR-RELATED"/>
    <property type="match status" value="1"/>
</dbReference>
<dbReference type="InterPro" id="IPR004018">
    <property type="entry name" value="RPEL_repeat"/>
</dbReference>
<keyword evidence="5" id="KW-0804">Transcription</keyword>
<dbReference type="InterPro" id="IPR036361">
    <property type="entry name" value="SAP_dom_sf"/>
</dbReference>